<evidence type="ECO:0000259" key="3">
    <source>
        <dbReference type="PROSITE" id="PS50983"/>
    </source>
</evidence>
<dbReference type="SUPFAM" id="SSF53807">
    <property type="entry name" value="Helical backbone' metal receptor"/>
    <property type="match status" value="1"/>
</dbReference>
<proteinExistence type="inferred from homology"/>
<dbReference type="InterPro" id="IPR050902">
    <property type="entry name" value="ABC_Transporter_SBP"/>
</dbReference>
<gene>
    <name evidence="4" type="ORF">GCM10009839_02210</name>
</gene>
<evidence type="ECO:0000313" key="4">
    <source>
        <dbReference type="EMBL" id="GAA2011603.1"/>
    </source>
</evidence>
<comment type="caution">
    <text evidence="4">The sequence shown here is derived from an EMBL/GenBank/DDBJ whole genome shotgun (WGS) entry which is preliminary data.</text>
</comment>
<dbReference type="PANTHER" id="PTHR30535">
    <property type="entry name" value="VITAMIN B12-BINDING PROTEIN"/>
    <property type="match status" value="1"/>
</dbReference>
<feature type="domain" description="Fe/B12 periplasmic-binding" evidence="3">
    <location>
        <begin position="87"/>
        <end position="347"/>
    </location>
</feature>
<dbReference type="Proteomes" id="UP001500751">
    <property type="component" value="Unassembled WGS sequence"/>
</dbReference>
<comment type="similarity">
    <text evidence="1">Belongs to the bacterial solute-binding protein 8 family.</text>
</comment>
<dbReference type="EMBL" id="BAAAQN010000001">
    <property type="protein sequence ID" value="GAA2011603.1"/>
    <property type="molecule type" value="Genomic_DNA"/>
</dbReference>
<evidence type="ECO:0000256" key="2">
    <source>
        <dbReference type="SAM" id="SignalP"/>
    </source>
</evidence>
<feature type="signal peptide" evidence="2">
    <location>
        <begin position="1"/>
        <end position="22"/>
    </location>
</feature>
<dbReference type="Gene3D" id="3.40.50.1980">
    <property type="entry name" value="Nitrogenase molybdenum iron protein domain"/>
    <property type="match status" value="2"/>
</dbReference>
<accession>A0ABP5EZL4</accession>
<dbReference type="RefSeq" id="WP_344663546.1">
    <property type="nucleotide sequence ID" value="NZ_BAAAQN010000001.1"/>
</dbReference>
<organism evidence="4 5">
    <name type="scientific">Catenulispora yoronensis</name>
    <dbReference type="NCBI Taxonomy" id="450799"/>
    <lineage>
        <taxon>Bacteria</taxon>
        <taxon>Bacillati</taxon>
        <taxon>Actinomycetota</taxon>
        <taxon>Actinomycetes</taxon>
        <taxon>Catenulisporales</taxon>
        <taxon>Catenulisporaceae</taxon>
        <taxon>Catenulispora</taxon>
    </lineage>
</organism>
<dbReference type="InterPro" id="IPR002491">
    <property type="entry name" value="ABC_transptr_periplasmic_BD"/>
</dbReference>
<evidence type="ECO:0000313" key="5">
    <source>
        <dbReference type="Proteomes" id="UP001500751"/>
    </source>
</evidence>
<dbReference type="PANTHER" id="PTHR30535:SF4">
    <property type="entry name" value="HEMIN-BINDING PERIPLASMIC PROTEIN HMUT"/>
    <property type="match status" value="1"/>
</dbReference>
<keyword evidence="5" id="KW-1185">Reference proteome</keyword>
<protein>
    <submittedName>
        <fullName evidence="4">ABC transporter substrate-binding protein</fullName>
    </submittedName>
</protein>
<sequence>MPRLVSPALIAVVLLAAPLAGCGSTTGATSAAAAAPATGPAASSPTASASPTAQGAVIPLSHTAEPRLPVTVTSADGQRVTVNAARRIVPLSGSLSELVFSLGLGSRVVARDVSTTFPQAAGLPLLSTNHAISAESVLAQRPDVVLADSSTGTSNATAITQIRAAGVPVITFADPRQLSDIDPRIAAVADALGVPQSGAALTQRTDTEFAAIQPGAHTDGAKPRVAFLYLRGKSAVYLIGGKGSGAESLITAAGGLDAGTAAGFTAPFTPITSEALAQAAPDAILLMSQGLASVGDVDGLLKLPGIAQTPAGHHRRIISIEDGELLSYGPRTPAVLQSIVAQLFAEKAAK</sequence>
<keyword evidence="2" id="KW-0732">Signal</keyword>
<dbReference type="Pfam" id="PF01497">
    <property type="entry name" value="Peripla_BP_2"/>
    <property type="match status" value="1"/>
</dbReference>
<dbReference type="PROSITE" id="PS50983">
    <property type="entry name" value="FE_B12_PBP"/>
    <property type="match status" value="1"/>
</dbReference>
<reference evidence="5" key="1">
    <citation type="journal article" date="2019" name="Int. J. Syst. Evol. Microbiol.">
        <title>The Global Catalogue of Microorganisms (GCM) 10K type strain sequencing project: providing services to taxonomists for standard genome sequencing and annotation.</title>
        <authorList>
            <consortium name="The Broad Institute Genomics Platform"/>
            <consortium name="The Broad Institute Genome Sequencing Center for Infectious Disease"/>
            <person name="Wu L."/>
            <person name="Ma J."/>
        </authorList>
    </citation>
    <scope>NUCLEOTIDE SEQUENCE [LARGE SCALE GENOMIC DNA]</scope>
    <source>
        <strain evidence="5">JCM 16014</strain>
    </source>
</reference>
<feature type="chain" id="PRO_5045627607" evidence="2">
    <location>
        <begin position="23"/>
        <end position="350"/>
    </location>
</feature>
<name>A0ABP5EZL4_9ACTN</name>
<evidence type="ECO:0000256" key="1">
    <source>
        <dbReference type="ARBA" id="ARBA00008814"/>
    </source>
</evidence>